<reference evidence="4" key="1">
    <citation type="journal article" date="2019" name="Int. J. Syst. Evol. Microbiol.">
        <title>The Global Catalogue of Microorganisms (GCM) 10K type strain sequencing project: providing services to taxonomists for standard genome sequencing and annotation.</title>
        <authorList>
            <consortium name="The Broad Institute Genomics Platform"/>
            <consortium name="The Broad Institute Genome Sequencing Center for Infectious Disease"/>
            <person name="Wu L."/>
            <person name="Ma J."/>
        </authorList>
    </citation>
    <scope>NUCLEOTIDE SEQUENCE [LARGE SCALE GENOMIC DNA]</scope>
    <source>
        <strain evidence="4">NBRC 108730</strain>
    </source>
</reference>
<comment type="similarity">
    <text evidence="1">Belongs to the cytochrome P450 family.</text>
</comment>
<dbReference type="EMBL" id="BSUZ01000001">
    <property type="protein sequence ID" value="GMA89292.1"/>
    <property type="molecule type" value="Genomic_DNA"/>
</dbReference>
<comment type="caution">
    <text evidence="3">The sequence shown here is derived from an EMBL/GenBank/DDBJ whole genome shotgun (WGS) entry which is preliminary data.</text>
</comment>
<dbReference type="Gene3D" id="1.10.630.10">
    <property type="entry name" value="Cytochrome P450"/>
    <property type="match status" value="1"/>
</dbReference>
<dbReference type="InterPro" id="IPR002401">
    <property type="entry name" value="Cyt_P450_E_grp-I"/>
</dbReference>
<protein>
    <recommendedName>
        <fullName evidence="5">Cytochrome P450</fullName>
    </recommendedName>
</protein>
<dbReference type="PRINTS" id="PR00463">
    <property type="entry name" value="EP450I"/>
</dbReference>
<dbReference type="Proteomes" id="UP001157017">
    <property type="component" value="Unassembled WGS sequence"/>
</dbReference>
<dbReference type="PANTHER" id="PTHR24305">
    <property type="entry name" value="CYTOCHROME P450"/>
    <property type="match status" value="1"/>
</dbReference>
<organism evidence="3 4">
    <name type="scientific">Angustibacter aerolatus</name>
    <dbReference type="NCBI Taxonomy" id="1162965"/>
    <lineage>
        <taxon>Bacteria</taxon>
        <taxon>Bacillati</taxon>
        <taxon>Actinomycetota</taxon>
        <taxon>Actinomycetes</taxon>
        <taxon>Kineosporiales</taxon>
        <taxon>Kineosporiaceae</taxon>
    </lineage>
</organism>
<gene>
    <name evidence="3" type="ORF">GCM10025868_45420</name>
</gene>
<dbReference type="InterPro" id="IPR001128">
    <property type="entry name" value="Cyt_P450"/>
</dbReference>
<dbReference type="InterPro" id="IPR036396">
    <property type="entry name" value="Cyt_P450_sf"/>
</dbReference>
<feature type="region of interest" description="Disordered" evidence="2">
    <location>
        <begin position="357"/>
        <end position="395"/>
    </location>
</feature>
<dbReference type="PANTHER" id="PTHR24305:SF166">
    <property type="entry name" value="CYTOCHROME P450 12A4, MITOCHONDRIAL-RELATED"/>
    <property type="match status" value="1"/>
</dbReference>
<accession>A0ABQ6JLZ1</accession>
<dbReference type="PRINTS" id="PR00385">
    <property type="entry name" value="P450"/>
</dbReference>
<dbReference type="InterPro" id="IPR050121">
    <property type="entry name" value="Cytochrome_P450_monoxygenase"/>
</dbReference>
<proteinExistence type="inferred from homology"/>
<evidence type="ECO:0000313" key="4">
    <source>
        <dbReference type="Proteomes" id="UP001157017"/>
    </source>
</evidence>
<evidence type="ECO:0008006" key="5">
    <source>
        <dbReference type="Google" id="ProtNLM"/>
    </source>
</evidence>
<sequence>MHAMLVNDRVFDKGGPLYDRARESMGNGLVTCPHEGHRKRRRAVQPAFTAERVAVYSRGVAEVLARGPAGGSTGRSSTSPPSLMTMSNAVTVRSVLGGEIAPEAAEHVVEDFDVLVPGMFRRMLMPAALSRLPLQRRYDAAGVRARRTVTEIIAARHDSTTDFGDLLSALEATDGPSGPRTSTDAEMVDDVFAFFLAGTETVASAVAWTMLLIAQHPEIEARLHEEIDRVLDGEQVTYEHLDALGLADAVVTEALRLYPPVWLLTREVTEDAEPRRPAPAGRHHHRLQPVPAAPRPVRVRPARRVRPRPLGGHQAAARFVRAVRRGRPQVRRRAVRHVARRAHRRRHRVPLAAHRRRRALGAPGSQGVAGTPRPPHAAQRPHAGVRTGRHRLSGARRPWACTSANADNRHYVRLHEDSTTGALPGGGRLTG</sequence>
<evidence type="ECO:0000313" key="3">
    <source>
        <dbReference type="EMBL" id="GMA89292.1"/>
    </source>
</evidence>
<evidence type="ECO:0000256" key="1">
    <source>
        <dbReference type="ARBA" id="ARBA00010617"/>
    </source>
</evidence>
<dbReference type="SUPFAM" id="SSF48264">
    <property type="entry name" value="Cytochrome P450"/>
    <property type="match status" value="1"/>
</dbReference>
<dbReference type="Pfam" id="PF00067">
    <property type="entry name" value="p450"/>
    <property type="match status" value="1"/>
</dbReference>
<keyword evidence="4" id="KW-1185">Reference proteome</keyword>
<name>A0ABQ6JLZ1_9ACTN</name>
<evidence type="ECO:0000256" key="2">
    <source>
        <dbReference type="SAM" id="MobiDB-lite"/>
    </source>
</evidence>